<dbReference type="EMBL" id="CP012291">
    <property type="protein sequence ID" value="AMV68270.1"/>
    <property type="molecule type" value="Genomic_DNA"/>
</dbReference>
<dbReference type="Proteomes" id="UP000076244">
    <property type="component" value="Plasmid pL21535-3"/>
</dbReference>
<evidence type="ECO:0000313" key="2">
    <source>
        <dbReference type="Proteomes" id="UP000076244"/>
    </source>
</evidence>
<sequence>MDAAAKFAKNLIKGETWVPYFSSKQLLNNVHINKDRGVQ</sequence>
<keyword evidence="2" id="KW-1185">Reference proteome</keyword>
<evidence type="ECO:0000313" key="1">
    <source>
        <dbReference type="EMBL" id="AMV68270.1"/>
    </source>
</evidence>
<protein>
    <submittedName>
        <fullName evidence="1">Uncharacterized protein</fullName>
    </submittedName>
</protein>
<keyword evidence="1" id="KW-0614">Plasmid</keyword>
<accession>A0ABM6A7A4</accession>
<name>A0ABM6A7A4_9LACO</name>
<organism evidence="1 2">
    <name type="scientific">Pediococcus damnosus</name>
    <dbReference type="NCBI Taxonomy" id="51663"/>
    <lineage>
        <taxon>Bacteria</taxon>
        <taxon>Bacillati</taxon>
        <taxon>Bacillota</taxon>
        <taxon>Bacilli</taxon>
        <taxon>Lactobacillales</taxon>
        <taxon>Lactobacillaceae</taxon>
        <taxon>Pediococcus</taxon>
    </lineage>
</organism>
<gene>
    <name evidence="1" type="ORF">ADU72_0077</name>
</gene>
<proteinExistence type="predicted"/>
<geneLocation type="plasmid" evidence="2">
    <name>pl21535-3</name>
</geneLocation>
<reference evidence="1 2" key="1">
    <citation type="journal article" date="2016" name="PLoS ONE">
        <title>The Identification of Novel Diagnostic Marker Genes for the Detection of Beer Spoiling Pediococcus damnosus Strains Using the BlAst Diagnostic Gene findEr.</title>
        <authorList>
            <person name="Behr J."/>
            <person name="Geissler A.J."/>
            <person name="Schmid J."/>
            <person name="Zehe A."/>
            <person name="Vogel R.F."/>
        </authorList>
    </citation>
    <scope>NUCLEOTIDE SEQUENCE [LARGE SCALE GENOMIC DNA]</scope>
    <source>
        <strain evidence="1 2">TMW 2.1535</strain>
    </source>
</reference>